<dbReference type="PANTHER" id="PTHR15682:SF2">
    <property type="entry name" value="UNHEALTHY RIBOSOME BIOGENESIS PROTEIN 2 HOMOLOG"/>
    <property type="match status" value="1"/>
</dbReference>
<keyword evidence="3" id="KW-1185">Reference proteome</keyword>
<evidence type="ECO:0000313" key="3">
    <source>
        <dbReference type="Proteomes" id="UP000789342"/>
    </source>
</evidence>
<dbReference type="OrthoDB" id="160374at2759"/>
<organism evidence="2 3">
    <name type="scientific">Acaulospora morrowiae</name>
    <dbReference type="NCBI Taxonomy" id="94023"/>
    <lineage>
        <taxon>Eukaryota</taxon>
        <taxon>Fungi</taxon>
        <taxon>Fungi incertae sedis</taxon>
        <taxon>Mucoromycota</taxon>
        <taxon>Glomeromycotina</taxon>
        <taxon>Glomeromycetes</taxon>
        <taxon>Diversisporales</taxon>
        <taxon>Acaulosporaceae</taxon>
        <taxon>Acaulospora</taxon>
    </lineage>
</organism>
<gene>
    <name evidence="2" type="ORF">AMORRO_LOCUS3326</name>
</gene>
<evidence type="ECO:0000259" key="1">
    <source>
        <dbReference type="Pfam" id="PF10441"/>
    </source>
</evidence>
<dbReference type="InterPro" id="IPR052609">
    <property type="entry name" value="Ribosome_Biogenesis_Reg"/>
</dbReference>
<dbReference type="InterPro" id="IPR018849">
    <property type="entry name" value="Urb2/Npa2_C"/>
</dbReference>
<proteinExistence type="predicted"/>
<dbReference type="GO" id="GO:0042254">
    <property type="term" value="P:ribosome biogenesis"/>
    <property type="evidence" value="ECO:0007669"/>
    <property type="project" value="TreeGrafter"/>
</dbReference>
<accession>A0A9N8ZPA3</accession>
<dbReference type="EMBL" id="CAJVPV010001605">
    <property type="protein sequence ID" value="CAG8502590.1"/>
    <property type="molecule type" value="Genomic_DNA"/>
</dbReference>
<comment type="caution">
    <text evidence="2">The sequence shown here is derived from an EMBL/GenBank/DDBJ whole genome shotgun (WGS) entry which is preliminary data.</text>
</comment>
<dbReference type="PANTHER" id="PTHR15682">
    <property type="entry name" value="UNHEALTHY RIBOSOME BIOGENESIS PROTEIN 2 HOMOLOG"/>
    <property type="match status" value="1"/>
</dbReference>
<name>A0A9N8ZPA3_9GLOM</name>
<sequence length="1627" mass="188280">MDSENSISPTSSEEIFRKLKDSRISYPEKINFATYIWNSSEIRFLNKEGFLSEWVCSTLVHSTKFPEARFGETPYLNLKYWELFNEALGKTRDDSASSVLLRNKGCRRDSTRNFDSSVICKLPLVYIFSSVMAYVSSSPGEDKDDHEMLTLLKTVNSCFHHLTTGEKNHFKPSTEQVSTLVQYACDFVTSVNSTLQNAENYEAILILRLELFYQVILFFDHEIIAISNPKKAYNLLIGKFFGILLHTRSFISELRSTSSNKDNNIKDISVNILQTIDNIFRYGLFHQEHVPEYALLSKSAQEGSDKVIKSYHDQLFDKFMEVLREETNNNRKLVGMLMEVIPLWYSYFTEELRYQFEGDSLSGHAKINLQDKSRTLEFDFFSELWKLIPQSMSDLMEPTTLKILFSVHVDLLSEVLRYNVYQAKSDDISVQQRDFLQKIAEFLISQATEIRSKCEIRADVARSLEILSQIEYVLLKPHIISIMNFILQDYSEPPAEETLSLAKMILENCSKSHEMHYFIDNLCVTLVDTEVDAEHVLRSPIFSRGFLDEFSNKISTNVSMTQAYEIIAHISKELYEKYLPTFLSRADESKVPNKRRKLDDNGYNDPSMNTHIMEPLISFIVRFLRALKITPTFKDEIDKIFQSLFDRLIYPVLTTEIRGKNKSMIAGMVYAALNLHHTLVDVSPDYWRKLSASEFAPIYNSVVDNISLKYPKVELYLNKVRLQHIYRTLTIMRSPHYDKNNMTQDAECISQKLSAVISTLVLPGSRQISWSGRLVDLNNENFAVANSALILGEWLDIICAICQEKELNLIIRFLIRGINIIKRSDNKVSIGTVCAQVLSTAEFFEIIPLRESFLKIFLEELGVIFKSVYEESGVKDSEEAKKEAHNIAKISFKEDQRALPELYNYVANCFDASTNHSKKKVLINIKSILKINKIISLLHLFPLEYFEKPEVNVLVTLALLIDKFVSLSHFQKASEIATILKCSILCRSLVRNYISLGIKQDDIVGKDQYFILCWIQSIFDYTNSIKKVMALSQREQVLKHYDNILQLTTQSTIILTRYMISRYRDDDSLNLNYLTRITKTFTGALDRSLNAIESNFDNILTYKFLWVFVADFLKFGYESLEQPLKSLKNGYRERDQEILEPFISLHRAVERSSVAIFENFLDNSTQRLQESENIDMKRKVLRHFTHLNSILKAYCVSCKFYKLDETFKERAVTQAHKLISLIPKFFVIITSLLRVPSTDEELEERPLADREEVKRCTELLSICMDFILSTEIYVGSQLSFDIISFSWEIMAILYEEDSKSELTKELDLTFGSFFSQLSTMKYDECAISIIKKLKCQSFYEMKNSNSRERKFVIHLLDNFLRNSTTAQLRSLHKELQDVIIGLGSLAESIDNIYDGIHILNTISFLVSHQALSLRSSDLGSILSAVLSLTSSNNQFQSEDQDYQNLFEEVCNLLIKILVNRREILSSTIATFVVIVQSMFHCFKSRGEVFANVKQSKNEQYQIRRYTTIWDARLKNPLSAESARLFSRLLEMISSKDIMRKQHKKPLLNRPFAKHVHNLIAEYLKVQTEGFLDSNTKESLRPGIFSLLDLCGEHERNMIMVSLDHAKKSSFRTLWAEYNKNWKYVGRG</sequence>
<evidence type="ECO:0000313" key="2">
    <source>
        <dbReference type="EMBL" id="CAG8502590.1"/>
    </source>
</evidence>
<reference evidence="2" key="1">
    <citation type="submission" date="2021-06" db="EMBL/GenBank/DDBJ databases">
        <authorList>
            <person name="Kallberg Y."/>
            <person name="Tangrot J."/>
            <person name="Rosling A."/>
        </authorList>
    </citation>
    <scope>NUCLEOTIDE SEQUENCE</scope>
    <source>
        <strain evidence="2">CL551</strain>
    </source>
</reference>
<dbReference type="GO" id="GO:0005730">
    <property type="term" value="C:nucleolus"/>
    <property type="evidence" value="ECO:0007669"/>
    <property type="project" value="TreeGrafter"/>
</dbReference>
<protein>
    <submittedName>
        <fullName evidence="2">2574_t:CDS:1</fullName>
    </submittedName>
</protein>
<feature type="domain" description="Nucleolar 27S pre-rRNA processing Urb2/Npa2 C-terminal" evidence="1">
    <location>
        <begin position="1397"/>
        <end position="1625"/>
    </location>
</feature>
<dbReference type="Proteomes" id="UP000789342">
    <property type="component" value="Unassembled WGS sequence"/>
</dbReference>
<dbReference type="Pfam" id="PF10441">
    <property type="entry name" value="Urb2"/>
    <property type="match status" value="1"/>
</dbReference>